<evidence type="ECO:0000256" key="2">
    <source>
        <dbReference type="ARBA" id="ARBA00001911"/>
    </source>
</evidence>
<protein>
    <recommendedName>
        <fullName evidence="12">NAD-dependent epimerase/dehydratase domain-containing protein</fullName>
    </recommendedName>
</protein>
<evidence type="ECO:0000256" key="1">
    <source>
        <dbReference type="ARBA" id="ARBA00000083"/>
    </source>
</evidence>
<dbReference type="PROSITE" id="PS51257">
    <property type="entry name" value="PROKAR_LIPOPROTEIN"/>
    <property type="match status" value="1"/>
</dbReference>
<dbReference type="SUPFAM" id="SSF51735">
    <property type="entry name" value="NAD(P)-binding Rossmann-fold domains"/>
    <property type="match status" value="1"/>
</dbReference>
<keyword evidence="14" id="KW-1185">Reference proteome</keyword>
<organism evidence="13 14">
    <name type="scientific">Hymenoscyphus albidus</name>
    <dbReference type="NCBI Taxonomy" id="595503"/>
    <lineage>
        <taxon>Eukaryota</taxon>
        <taxon>Fungi</taxon>
        <taxon>Dikarya</taxon>
        <taxon>Ascomycota</taxon>
        <taxon>Pezizomycotina</taxon>
        <taxon>Leotiomycetes</taxon>
        <taxon>Helotiales</taxon>
        <taxon>Helotiaceae</taxon>
        <taxon>Hymenoscyphus</taxon>
    </lineage>
</organism>
<dbReference type="Gene3D" id="3.40.50.720">
    <property type="entry name" value="NAD(P)-binding Rossmann-like Domain"/>
    <property type="match status" value="1"/>
</dbReference>
<evidence type="ECO:0000256" key="10">
    <source>
        <dbReference type="ARBA" id="ARBA00038238"/>
    </source>
</evidence>
<keyword evidence="7" id="KW-0413">Isomerase</keyword>
<feature type="domain" description="NAD-dependent epimerase/dehydratase" evidence="12">
    <location>
        <begin position="22"/>
        <end position="110"/>
    </location>
</feature>
<feature type="region of interest" description="Disordered" evidence="11">
    <location>
        <begin position="533"/>
        <end position="557"/>
    </location>
</feature>
<evidence type="ECO:0000313" key="13">
    <source>
        <dbReference type="EMBL" id="CAG8978919.1"/>
    </source>
</evidence>
<dbReference type="GO" id="GO:0006012">
    <property type="term" value="P:galactose metabolic process"/>
    <property type="evidence" value="ECO:0007669"/>
    <property type="project" value="UniProtKB-KW"/>
</dbReference>
<dbReference type="EMBL" id="CAJVRM010000285">
    <property type="protein sequence ID" value="CAG8978919.1"/>
    <property type="molecule type" value="Genomic_DNA"/>
</dbReference>
<dbReference type="Pfam" id="PF01370">
    <property type="entry name" value="Epimerase"/>
    <property type="match status" value="2"/>
</dbReference>
<evidence type="ECO:0000256" key="7">
    <source>
        <dbReference type="ARBA" id="ARBA00023235"/>
    </source>
</evidence>
<reference evidence="13" key="1">
    <citation type="submission" date="2021-07" db="EMBL/GenBank/DDBJ databases">
        <authorList>
            <person name="Durling M."/>
        </authorList>
    </citation>
    <scope>NUCLEOTIDE SEQUENCE</scope>
</reference>
<evidence type="ECO:0000256" key="8">
    <source>
        <dbReference type="ARBA" id="ARBA00037676"/>
    </source>
</evidence>
<dbReference type="Proteomes" id="UP000701801">
    <property type="component" value="Unassembled WGS sequence"/>
</dbReference>
<dbReference type="AlphaFoldDB" id="A0A9N9LPF8"/>
<comment type="pathway">
    <text evidence="3">Carbohydrate metabolism; galactose metabolism.</text>
</comment>
<keyword evidence="5" id="KW-0520">NAD</keyword>
<comment type="similarity">
    <text evidence="9">In the N-terminal section; belongs to the NAD(P)-dependent epimerase/dehydratase family.</text>
</comment>
<dbReference type="GO" id="GO:0003978">
    <property type="term" value="F:UDP-glucose 4-epimerase activity"/>
    <property type="evidence" value="ECO:0007669"/>
    <property type="project" value="UniProtKB-EC"/>
</dbReference>
<evidence type="ECO:0000256" key="6">
    <source>
        <dbReference type="ARBA" id="ARBA00023144"/>
    </source>
</evidence>
<evidence type="ECO:0000259" key="12">
    <source>
        <dbReference type="Pfam" id="PF01370"/>
    </source>
</evidence>
<evidence type="ECO:0000313" key="14">
    <source>
        <dbReference type="Proteomes" id="UP000701801"/>
    </source>
</evidence>
<comment type="function">
    <text evidence="8">Mutarotase converts alpha-aldose to the beta-anomer. It is active on D-glucose, L-arabinose, D-xylose, D-galactose, maltose and lactose.</text>
</comment>
<dbReference type="InterPro" id="IPR001509">
    <property type="entry name" value="Epimerase_deHydtase"/>
</dbReference>
<dbReference type="PANTHER" id="PTHR43725">
    <property type="entry name" value="UDP-GLUCOSE 4-EPIMERASE"/>
    <property type="match status" value="1"/>
</dbReference>
<dbReference type="PANTHER" id="PTHR43725:SF47">
    <property type="entry name" value="UDP-GLUCOSE 4-EPIMERASE"/>
    <property type="match status" value="1"/>
</dbReference>
<keyword evidence="6" id="KW-0119">Carbohydrate metabolism</keyword>
<comment type="cofactor">
    <cofactor evidence="2">
        <name>NAD(+)</name>
        <dbReference type="ChEBI" id="CHEBI:57540"/>
    </cofactor>
</comment>
<evidence type="ECO:0000256" key="11">
    <source>
        <dbReference type="SAM" id="MobiDB-lite"/>
    </source>
</evidence>
<evidence type="ECO:0000256" key="3">
    <source>
        <dbReference type="ARBA" id="ARBA00004947"/>
    </source>
</evidence>
<comment type="pathway">
    <text evidence="4">Carbohydrate metabolism; hexose metabolism.</text>
</comment>
<dbReference type="CDD" id="cd05247">
    <property type="entry name" value="UDP_G4E_1_SDR_e"/>
    <property type="match status" value="1"/>
</dbReference>
<name>A0A9N9LPF8_9HELO</name>
<evidence type="ECO:0000256" key="9">
    <source>
        <dbReference type="ARBA" id="ARBA00037955"/>
    </source>
</evidence>
<comment type="similarity">
    <text evidence="10">In the C-terminal section; belongs to the aldose epimerase family.</text>
</comment>
<dbReference type="Gene3D" id="3.90.25.10">
    <property type="entry name" value="UDP-galactose 4-epimerase, domain 1"/>
    <property type="match status" value="2"/>
</dbReference>
<dbReference type="NCBIfam" id="TIGR01179">
    <property type="entry name" value="galE"/>
    <property type="match status" value="1"/>
</dbReference>
<accession>A0A9N9LPF8</accession>
<keyword evidence="6" id="KW-0299">Galactose metabolism</keyword>
<dbReference type="InterPro" id="IPR036291">
    <property type="entry name" value="NAD(P)-bd_dom_sf"/>
</dbReference>
<evidence type="ECO:0000256" key="4">
    <source>
        <dbReference type="ARBA" id="ARBA00005028"/>
    </source>
</evidence>
<dbReference type="OrthoDB" id="9402762at2759"/>
<comment type="caution">
    <text evidence="13">The sequence shown here is derived from an EMBL/GenBank/DDBJ whole genome shotgun (WGS) entry which is preliminary data.</text>
</comment>
<feature type="domain" description="NAD-dependent epimerase/dehydratase" evidence="12">
    <location>
        <begin position="156"/>
        <end position="341"/>
    </location>
</feature>
<dbReference type="GO" id="GO:0005829">
    <property type="term" value="C:cytosol"/>
    <property type="evidence" value="ECO:0007669"/>
    <property type="project" value="TreeGrafter"/>
</dbReference>
<gene>
    <name evidence="13" type="ORF">HYALB_00005256</name>
</gene>
<sequence length="569" mass="62191">MAKQDQITAATARSMLAGHPVVMVTGGCGYIGSHTVLELLIAGCSVVVIDNLCNSNIEALRRVYFLAREYFLACLPQEKDNSTDRYPQLHFIKADIRNRSKMAAVLEAYNTDRPSTIQITHILTSRHSYRKVSMAFQTQPTAMTLKASPDKSDSGKISHVIHFAALKAVGESAVIPLEYYQTNVGGLLNILSVLDEFQVRNIVFSSSAVVYGSGNGKYISEDAVRTAGRGAGGGLLTNPYGRTKWMDEEILDDWCVANTNVQAIALRYFNPTGCHPSGLIGEDPNGVPSNLMPVVLQTYQRRRSKVAVFGSDYNTKDGSGVRDFIHVVDLAKGHVAALNKLVSCPPVPEDANQGLVDAAANYHVYKLGTGTGYSVLEIITAFAIETGVEIPFVQGDRRPGDLGSITANPSKAFTELGWKATHGLEEMCKDLVKWANKNPTGYERLRQMSVMAVNDQEGFMTKVRKASVVRRQSMAPVWQGEQIPDRVGGGEEEGEDIGSLVKSLVLDDEMFEQMVERKTGLFGQDFTYDFNSRRTAGGYESPHSPGTPAPDQNPLDYFDSRRAVVADDA</sequence>
<comment type="catalytic activity">
    <reaction evidence="1">
        <text>UDP-alpha-D-glucose = UDP-alpha-D-galactose</text>
        <dbReference type="Rhea" id="RHEA:22168"/>
        <dbReference type="ChEBI" id="CHEBI:58885"/>
        <dbReference type="ChEBI" id="CHEBI:66914"/>
        <dbReference type="EC" id="5.1.3.2"/>
    </reaction>
</comment>
<evidence type="ECO:0000256" key="5">
    <source>
        <dbReference type="ARBA" id="ARBA00023027"/>
    </source>
</evidence>
<dbReference type="InterPro" id="IPR005886">
    <property type="entry name" value="UDP_G4E"/>
</dbReference>
<proteinExistence type="inferred from homology"/>